<dbReference type="EMBL" id="RBKU01000001">
    <property type="protein sequence ID" value="RKR81187.1"/>
    <property type="molecule type" value="Genomic_DNA"/>
</dbReference>
<reference evidence="3 4" key="1">
    <citation type="submission" date="2018-10" db="EMBL/GenBank/DDBJ databases">
        <title>Genomic Encyclopedia of Archaeal and Bacterial Type Strains, Phase II (KMG-II): from individual species to whole genera.</title>
        <authorList>
            <person name="Goeker M."/>
        </authorList>
    </citation>
    <scope>NUCLEOTIDE SEQUENCE [LARGE SCALE GENOMIC DNA]</scope>
    <source>
        <strain evidence="3 4">DSM 18602</strain>
    </source>
</reference>
<protein>
    <submittedName>
        <fullName evidence="3">Ig-like domain-containing protein</fullName>
    </submittedName>
</protein>
<dbReference type="OrthoDB" id="9809989at2"/>
<evidence type="ECO:0000256" key="1">
    <source>
        <dbReference type="ARBA" id="ARBA00022729"/>
    </source>
</evidence>
<organism evidence="3 4">
    <name type="scientific">Mucilaginibacter gracilis</name>
    <dbReference type="NCBI Taxonomy" id="423350"/>
    <lineage>
        <taxon>Bacteria</taxon>
        <taxon>Pseudomonadati</taxon>
        <taxon>Bacteroidota</taxon>
        <taxon>Sphingobacteriia</taxon>
        <taxon>Sphingobacteriales</taxon>
        <taxon>Sphingobacteriaceae</taxon>
        <taxon>Mucilaginibacter</taxon>
    </lineage>
</organism>
<evidence type="ECO:0000313" key="3">
    <source>
        <dbReference type="EMBL" id="RKR81187.1"/>
    </source>
</evidence>
<dbReference type="Pfam" id="PF13205">
    <property type="entry name" value="Big_5"/>
    <property type="match status" value="1"/>
</dbReference>
<dbReference type="RefSeq" id="WP_121196907.1">
    <property type="nucleotide sequence ID" value="NZ_RBKU01000001.1"/>
</dbReference>
<dbReference type="PROSITE" id="PS51257">
    <property type="entry name" value="PROKAR_LIPOPROTEIN"/>
    <property type="match status" value="1"/>
</dbReference>
<comment type="caution">
    <text evidence="3">The sequence shown here is derived from an EMBL/GenBank/DDBJ whole genome shotgun (WGS) entry which is preliminary data.</text>
</comment>
<gene>
    <name evidence="3" type="ORF">BDD43_1332</name>
</gene>
<feature type="domain" description="SbsA Ig-like" evidence="2">
    <location>
        <begin position="38"/>
        <end position="137"/>
    </location>
</feature>
<keyword evidence="1" id="KW-0732">Signal</keyword>
<dbReference type="InterPro" id="IPR032812">
    <property type="entry name" value="SbsA_Ig"/>
</dbReference>
<accession>A0A495IWS2</accession>
<sequence>MTFNAKRNLILQNLLLIIAIFVAFGCANIQRPLGGPRDKTPPKLLKATPANSTRNFNAKIIQLDFDEYFKLNSIYQEITISPDVAKAPEYSVRQKSLIIKLKDTLEKNTTYVINFGKAIADVNEGNVLKNFTYVFSTGSHIDSLTVSGVVVNPLSQTKEKDVTVMLIPLKLDSVYYRKKKPAIYATTDTAGNFKMSNLHTGDYKIYALKETNNNKIYDADDELIGFTKNIIHLNRDTANIRLQIFKQMPDKLRPLERRIDADGKLFFTFNKGIPNPGVKIQDPDLDAQKIVEFGRNADTATIYLKTMKFDSIKVSFLNNGKPLDTITLRRSQRDTYKRKISLEYNTPNDKLKPGADLMVKANYPIASIDKGRITLTEDSVEVNETDFNLIPNETDSKKFIIKYKWRPNKTYSLAFNEGTFADIYGDKNSRLPKKFELDKPENYSKLILNVTVPDTGHYVVQLLNTSDVEIRSDVITKSEKLVYNNYYTTKYHIKVIYDTNHNGKWDTGSVKLKTQPENIWLSKKEVSLRANWDITEDVVIPKETKSP</sequence>
<dbReference type="Proteomes" id="UP000268007">
    <property type="component" value="Unassembled WGS sequence"/>
</dbReference>
<keyword evidence="4" id="KW-1185">Reference proteome</keyword>
<name>A0A495IWS2_9SPHI</name>
<evidence type="ECO:0000313" key="4">
    <source>
        <dbReference type="Proteomes" id="UP000268007"/>
    </source>
</evidence>
<dbReference type="AlphaFoldDB" id="A0A495IWS2"/>
<proteinExistence type="predicted"/>
<evidence type="ECO:0000259" key="2">
    <source>
        <dbReference type="Pfam" id="PF13205"/>
    </source>
</evidence>